<keyword evidence="2" id="KW-1133">Transmembrane helix</keyword>
<feature type="transmembrane region" description="Helical" evidence="2">
    <location>
        <begin position="122"/>
        <end position="142"/>
    </location>
</feature>
<feature type="region of interest" description="Disordered" evidence="1">
    <location>
        <begin position="1"/>
        <end position="32"/>
    </location>
</feature>
<gene>
    <name evidence="3" type="ORF">BV898_00809</name>
</gene>
<dbReference type="AlphaFoldDB" id="A0A1W0XC80"/>
<protein>
    <recommendedName>
        <fullName evidence="5">MARVEL domain-containing protein</fullName>
    </recommendedName>
</protein>
<comment type="caution">
    <text evidence="3">The sequence shown here is derived from an EMBL/GenBank/DDBJ whole genome shotgun (WGS) entry which is preliminary data.</text>
</comment>
<evidence type="ECO:0000256" key="2">
    <source>
        <dbReference type="SAM" id="Phobius"/>
    </source>
</evidence>
<feature type="transmembrane region" description="Helical" evidence="2">
    <location>
        <begin position="46"/>
        <end position="69"/>
    </location>
</feature>
<dbReference type="EMBL" id="MTYJ01000003">
    <property type="protein sequence ID" value="OQV25117.1"/>
    <property type="molecule type" value="Genomic_DNA"/>
</dbReference>
<evidence type="ECO:0000313" key="3">
    <source>
        <dbReference type="EMBL" id="OQV25117.1"/>
    </source>
</evidence>
<reference evidence="4" key="1">
    <citation type="submission" date="2017-01" db="EMBL/GenBank/DDBJ databases">
        <title>Comparative genomics of anhydrobiosis in the tardigrade Hypsibius dujardini.</title>
        <authorList>
            <person name="Yoshida Y."/>
            <person name="Koutsovoulos G."/>
            <person name="Laetsch D."/>
            <person name="Stevens L."/>
            <person name="Kumar S."/>
            <person name="Horikawa D."/>
            <person name="Ishino K."/>
            <person name="Komine S."/>
            <person name="Tomita M."/>
            <person name="Blaxter M."/>
            <person name="Arakawa K."/>
        </authorList>
    </citation>
    <scope>NUCLEOTIDE SEQUENCE [LARGE SCALE GENOMIC DNA]</scope>
    <source>
        <strain evidence="4">Z151</strain>
    </source>
</reference>
<keyword evidence="2" id="KW-0812">Transmembrane</keyword>
<evidence type="ECO:0000313" key="4">
    <source>
        <dbReference type="Proteomes" id="UP000192578"/>
    </source>
</evidence>
<keyword evidence="2" id="KW-0472">Membrane</keyword>
<feature type="transmembrane region" description="Helical" evidence="2">
    <location>
        <begin position="162"/>
        <end position="185"/>
    </location>
</feature>
<feature type="compositionally biased region" description="Polar residues" evidence="1">
    <location>
        <begin position="1"/>
        <end position="14"/>
    </location>
</feature>
<sequence>MESKSMVWTSTTPTDARPPAVRTPLPSNSSRARTRFRTSRLKSPSAVLKITSLILALLGLLMGAVSYQGPWIGETGFCCSDYIAGSRTFAMVVDSCGAIYSLIWLGLFLFRVQMWMKMELGLGGIMALLLLIGGFLMAPYSTPDEWIIWMATVLGQWRLHQIRMRAASAAFCFLAALAFLADIVVKLRQRRALEARGTPPAVYLAAGSHLGKF</sequence>
<proteinExistence type="predicted"/>
<evidence type="ECO:0008006" key="5">
    <source>
        <dbReference type="Google" id="ProtNLM"/>
    </source>
</evidence>
<organism evidence="3 4">
    <name type="scientific">Hypsibius exemplaris</name>
    <name type="common">Freshwater tardigrade</name>
    <dbReference type="NCBI Taxonomy" id="2072580"/>
    <lineage>
        <taxon>Eukaryota</taxon>
        <taxon>Metazoa</taxon>
        <taxon>Ecdysozoa</taxon>
        <taxon>Tardigrada</taxon>
        <taxon>Eutardigrada</taxon>
        <taxon>Parachela</taxon>
        <taxon>Hypsibioidea</taxon>
        <taxon>Hypsibiidae</taxon>
        <taxon>Hypsibius</taxon>
    </lineage>
</organism>
<feature type="transmembrane region" description="Helical" evidence="2">
    <location>
        <begin position="89"/>
        <end position="110"/>
    </location>
</feature>
<evidence type="ECO:0000256" key="1">
    <source>
        <dbReference type="SAM" id="MobiDB-lite"/>
    </source>
</evidence>
<name>A0A1W0XC80_HYPEX</name>
<dbReference type="Proteomes" id="UP000192578">
    <property type="component" value="Unassembled WGS sequence"/>
</dbReference>
<keyword evidence="4" id="KW-1185">Reference proteome</keyword>
<accession>A0A1W0XC80</accession>